<dbReference type="Gene3D" id="1.10.3900.10">
    <property type="entry name" value="YacF-like"/>
    <property type="match status" value="1"/>
</dbReference>
<dbReference type="HAMAP" id="MF_01092">
    <property type="entry name" value="ZapD"/>
    <property type="match status" value="1"/>
</dbReference>
<comment type="subunit">
    <text evidence="5">Interacts with FtsZ.</text>
</comment>
<evidence type="ECO:0000313" key="6">
    <source>
        <dbReference type="EMBL" id="TDP32674.1"/>
    </source>
</evidence>
<dbReference type="Proteomes" id="UP000295531">
    <property type="component" value="Unassembled WGS sequence"/>
</dbReference>
<organism evidence="6 7">
    <name type="scientific">Idiomarina aquatica</name>
    <dbReference type="NCBI Taxonomy" id="1327752"/>
    <lineage>
        <taxon>Bacteria</taxon>
        <taxon>Pseudomonadati</taxon>
        <taxon>Pseudomonadota</taxon>
        <taxon>Gammaproteobacteria</taxon>
        <taxon>Alteromonadales</taxon>
        <taxon>Idiomarinaceae</taxon>
        <taxon>Idiomarina</taxon>
    </lineage>
</organism>
<evidence type="ECO:0000256" key="3">
    <source>
        <dbReference type="ARBA" id="ARBA00023210"/>
    </source>
</evidence>
<keyword evidence="1 5" id="KW-0963">Cytoplasm</keyword>
<reference evidence="6 7" key="1">
    <citation type="submission" date="2019-03" db="EMBL/GenBank/DDBJ databases">
        <title>Freshwater and sediment microbial communities from various areas in North America, analyzing microbe dynamics in response to fracking.</title>
        <authorList>
            <person name="Lamendella R."/>
        </authorList>
    </citation>
    <scope>NUCLEOTIDE SEQUENCE [LARGE SCALE GENOMIC DNA]</scope>
    <source>
        <strain evidence="6 7">18_TX</strain>
    </source>
</reference>
<sequence>MSSEQQSSSVYEYPLQERFRTYLRLEHSFVELNNALALAEHAPLAFFNTLFATQELIERNDIKTELAKDLELQRATMERWQNHPQIDQNALQGALQSITMASDNLQYIGRALRQLKDDRFLASIRSRLIQPGITGLFELPQLQRWLSQPLALQQQHWDYWHEAVQPLAAAIQLQLELTRQQGEFDTVVARNGFWQESCDPLALLRIRMPPDSPYYPIVSGHRQRFTLRFMAIPTSTDADAANEDITFELARSPLLSTTTS</sequence>
<dbReference type="GO" id="GO:0000917">
    <property type="term" value="P:division septum assembly"/>
    <property type="evidence" value="ECO:0007669"/>
    <property type="project" value="UniProtKB-KW"/>
</dbReference>
<dbReference type="EMBL" id="SNXI01000008">
    <property type="protein sequence ID" value="TDP32674.1"/>
    <property type="molecule type" value="Genomic_DNA"/>
</dbReference>
<evidence type="ECO:0000256" key="1">
    <source>
        <dbReference type="ARBA" id="ARBA00022490"/>
    </source>
</evidence>
<keyword evidence="4 5" id="KW-0131">Cell cycle</keyword>
<dbReference type="GO" id="GO:0043093">
    <property type="term" value="P:FtsZ-dependent cytokinesis"/>
    <property type="evidence" value="ECO:0007669"/>
    <property type="project" value="UniProtKB-UniRule"/>
</dbReference>
<dbReference type="GO" id="GO:0005737">
    <property type="term" value="C:cytoplasm"/>
    <property type="evidence" value="ECO:0007669"/>
    <property type="project" value="UniProtKB-SubCell"/>
</dbReference>
<name>A0A4R6P4C3_9GAMM</name>
<gene>
    <name evidence="5" type="primary">zapD</name>
    <name evidence="6" type="ORF">DEU29_10818</name>
</gene>
<evidence type="ECO:0000313" key="7">
    <source>
        <dbReference type="Proteomes" id="UP000295531"/>
    </source>
</evidence>
<dbReference type="Gene3D" id="2.60.440.10">
    <property type="entry name" value="YacF-like domains"/>
    <property type="match status" value="1"/>
</dbReference>
<comment type="caution">
    <text evidence="6">The sequence shown here is derived from an EMBL/GenBank/DDBJ whole genome shotgun (WGS) entry which is preliminary data.</text>
</comment>
<dbReference type="InterPro" id="IPR036268">
    <property type="entry name" value="ZapD_sf"/>
</dbReference>
<comment type="function">
    <text evidence="5">Cell division factor that enhances FtsZ-ring assembly. Directly interacts with FtsZ and promotes bundling of FtsZ protofilaments, with a reduction in FtsZ GTPase activity.</text>
</comment>
<accession>A0A4R6P4C3</accession>
<evidence type="ECO:0000256" key="2">
    <source>
        <dbReference type="ARBA" id="ARBA00022618"/>
    </source>
</evidence>
<evidence type="ECO:0000256" key="5">
    <source>
        <dbReference type="HAMAP-Rule" id="MF_01092"/>
    </source>
</evidence>
<evidence type="ECO:0000256" key="4">
    <source>
        <dbReference type="ARBA" id="ARBA00023306"/>
    </source>
</evidence>
<dbReference type="Pfam" id="PF07072">
    <property type="entry name" value="ZapD"/>
    <property type="match status" value="1"/>
</dbReference>
<keyword evidence="7" id="KW-1185">Reference proteome</keyword>
<dbReference type="InterPro" id="IPR027462">
    <property type="entry name" value="ZapD_C"/>
</dbReference>
<dbReference type="RefSeq" id="WP_133539681.1">
    <property type="nucleotide sequence ID" value="NZ_SNXI01000008.1"/>
</dbReference>
<comment type="subcellular location">
    <subcellularLocation>
        <location evidence="5">Cytoplasm</location>
    </subcellularLocation>
    <text evidence="5">Localizes to mid-cell in an FtsZ-dependent manner.</text>
</comment>
<dbReference type="OrthoDB" id="5294622at2"/>
<dbReference type="AlphaFoldDB" id="A0A4R6P4C3"/>
<comment type="similarity">
    <text evidence="5">Belongs to the ZapD family.</text>
</comment>
<keyword evidence="3 5" id="KW-0717">Septation</keyword>
<dbReference type="PANTHER" id="PTHR39455">
    <property type="entry name" value="CELL DIVISION PROTEIN ZAPD"/>
    <property type="match status" value="1"/>
</dbReference>
<dbReference type="InterPro" id="IPR009777">
    <property type="entry name" value="ZapD"/>
</dbReference>
<dbReference type="GO" id="GO:0032153">
    <property type="term" value="C:cell division site"/>
    <property type="evidence" value="ECO:0007669"/>
    <property type="project" value="TreeGrafter"/>
</dbReference>
<proteinExistence type="inferred from homology"/>
<dbReference type="SUPFAM" id="SSF160950">
    <property type="entry name" value="YacF-like"/>
    <property type="match status" value="1"/>
</dbReference>
<protein>
    <recommendedName>
        <fullName evidence="5">Cell division protein ZapD</fullName>
    </recommendedName>
    <alternativeName>
        <fullName evidence="5">Z ring-associated protein D</fullName>
    </alternativeName>
</protein>
<keyword evidence="2 5" id="KW-0132">Cell division</keyword>
<dbReference type="PANTHER" id="PTHR39455:SF1">
    <property type="entry name" value="CELL DIVISION PROTEIN ZAPD"/>
    <property type="match status" value="1"/>
</dbReference>